<organism evidence="3 4">
    <name type="scientific">Vreelandella titanicae</name>
    <dbReference type="NCBI Taxonomy" id="664683"/>
    <lineage>
        <taxon>Bacteria</taxon>
        <taxon>Pseudomonadati</taxon>
        <taxon>Pseudomonadota</taxon>
        <taxon>Gammaproteobacteria</taxon>
        <taxon>Oceanospirillales</taxon>
        <taxon>Halomonadaceae</taxon>
        <taxon>Vreelandella</taxon>
    </lineage>
</organism>
<name>A0A558JAI4_9GAMM</name>
<dbReference type="InterPro" id="IPR010987">
    <property type="entry name" value="Glutathione-S-Trfase_C-like"/>
</dbReference>
<dbReference type="Proteomes" id="UP000317288">
    <property type="component" value="Unassembled WGS sequence"/>
</dbReference>
<dbReference type="GO" id="GO:0016740">
    <property type="term" value="F:transferase activity"/>
    <property type="evidence" value="ECO:0007669"/>
    <property type="project" value="UniProtKB-KW"/>
</dbReference>
<evidence type="ECO:0000259" key="1">
    <source>
        <dbReference type="PROSITE" id="PS50404"/>
    </source>
</evidence>
<evidence type="ECO:0000313" key="3">
    <source>
        <dbReference type="EMBL" id="TVU90646.1"/>
    </source>
</evidence>
<dbReference type="Pfam" id="PF13409">
    <property type="entry name" value="GST_N_2"/>
    <property type="match status" value="1"/>
</dbReference>
<dbReference type="CDD" id="cd03046">
    <property type="entry name" value="GST_N_GTT1_like"/>
    <property type="match status" value="1"/>
</dbReference>
<evidence type="ECO:0000259" key="2">
    <source>
        <dbReference type="PROSITE" id="PS50405"/>
    </source>
</evidence>
<feature type="domain" description="GST C-terminal" evidence="2">
    <location>
        <begin position="148"/>
        <end position="271"/>
    </location>
</feature>
<dbReference type="Pfam" id="PF00043">
    <property type="entry name" value="GST_C"/>
    <property type="match status" value="1"/>
</dbReference>
<dbReference type="AlphaFoldDB" id="A0A558JAI4"/>
<protein>
    <submittedName>
        <fullName evidence="3">Glutathione S-transferase family protein</fullName>
    </submittedName>
</protein>
<dbReference type="InterPro" id="IPR036282">
    <property type="entry name" value="Glutathione-S-Trfase_C_sf"/>
</dbReference>
<dbReference type="InterPro" id="IPR004046">
    <property type="entry name" value="GST_C"/>
</dbReference>
<accession>A0A558JAI4</accession>
<dbReference type="EMBL" id="VNFE01000002">
    <property type="protein sequence ID" value="TVU90646.1"/>
    <property type="molecule type" value="Genomic_DNA"/>
</dbReference>
<dbReference type="SUPFAM" id="SSF47616">
    <property type="entry name" value="GST C-terminal domain-like"/>
    <property type="match status" value="1"/>
</dbReference>
<gene>
    <name evidence="3" type="ORF">FQP89_05975</name>
</gene>
<dbReference type="PROSITE" id="PS50405">
    <property type="entry name" value="GST_CTER"/>
    <property type="match status" value="1"/>
</dbReference>
<comment type="caution">
    <text evidence="3">The sequence shown here is derived from an EMBL/GenBank/DDBJ whole genome shotgun (WGS) entry which is preliminary data.</text>
</comment>
<dbReference type="PROSITE" id="PS50404">
    <property type="entry name" value="GST_NTER"/>
    <property type="match status" value="1"/>
</dbReference>
<dbReference type="InterPro" id="IPR004045">
    <property type="entry name" value="Glutathione_S-Trfase_N"/>
</dbReference>
<feature type="domain" description="GST N-terminal" evidence="1">
    <location>
        <begin position="79"/>
        <end position="145"/>
    </location>
</feature>
<proteinExistence type="predicted"/>
<dbReference type="PANTHER" id="PTHR44051:SF8">
    <property type="entry name" value="GLUTATHIONE S-TRANSFERASE GSTA"/>
    <property type="match status" value="1"/>
</dbReference>
<evidence type="ECO:0000313" key="4">
    <source>
        <dbReference type="Proteomes" id="UP000317288"/>
    </source>
</evidence>
<dbReference type="Gene3D" id="1.20.1050.10">
    <property type="match status" value="1"/>
</dbReference>
<dbReference type="SFLD" id="SFLDS00019">
    <property type="entry name" value="Glutathione_Transferase_(cytos"/>
    <property type="match status" value="1"/>
</dbReference>
<dbReference type="RefSeq" id="WP_144810275.1">
    <property type="nucleotide sequence ID" value="NZ_VNFE01000002.1"/>
</dbReference>
<dbReference type="SFLD" id="SFLDG00358">
    <property type="entry name" value="Main_(cytGST)"/>
    <property type="match status" value="1"/>
</dbReference>
<dbReference type="Gene3D" id="3.40.30.10">
    <property type="entry name" value="Glutaredoxin"/>
    <property type="match status" value="1"/>
</dbReference>
<reference evidence="3 4" key="1">
    <citation type="submission" date="2019-07" db="EMBL/GenBank/DDBJ databases">
        <title>Diversity of Bacteria from Kongsfjorden, Arctic.</title>
        <authorList>
            <person name="Yu Y."/>
        </authorList>
    </citation>
    <scope>NUCLEOTIDE SEQUENCE [LARGE SCALE GENOMIC DNA]</scope>
    <source>
        <strain evidence="3 4">SM1922</strain>
    </source>
</reference>
<sequence length="271" mass="30285">MNIAENSSLIVPVMADIANKKIHRSLSISLTLERLGNSLTIRVQPSFGAAAFVRELMMITMYGFGKVTPQVIGITRDLRVLWALEECELPHQVHGLDDFAGELHGADYLAINPFGKVPAIDHNGVIIFESGAIVIYLAEQSGRLLPTSEPERIKALQWTFAALDTVEPPMTQIAVIDLFEADAEWAKLRRPALVELAKDYLEVIDDVLIGKHYLLGDQFTYPDILMVAALSQVQHTNLLDLFPNVTTYLARCHDRPAWHKCLDAYNRRLAV</sequence>
<dbReference type="PANTHER" id="PTHR44051">
    <property type="entry name" value="GLUTATHIONE S-TRANSFERASE-RELATED"/>
    <property type="match status" value="1"/>
</dbReference>
<dbReference type="SUPFAM" id="SSF52833">
    <property type="entry name" value="Thioredoxin-like"/>
    <property type="match status" value="1"/>
</dbReference>
<dbReference type="InterPro" id="IPR036249">
    <property type="entry name" value="Thioredoxin-like_sf"/>
</dbReference>
<dbReference type="CDD" id="cd03207">
    <property type="entry name" value="GST_C_8"/>
    <property type="match status" value="1"/>
</dbReference>
<keyword evidence="3" id="KW-0808">Transferase</keyword>
<dbReference type="InterPro" id="IPR040079">
    <property type="entry name" value="Glutathione_S-Trfase"/>
</dbReference>